<name>A0ABQ2WHE7_9ALTE</name>
<proteinExistence type="inferred from homology"/>
<gene>
    <name evidence="4 6" type="primary">bamB</name>
    <name evidence="6" type="ORF">GCM10008111_05580</name>
</gene>
<dbReference type="InterPro" id="IPR018391">
    <property type="entry name" value="PQQ_b-propeller_rpt"/>
</dbReference>
<protein>
    <recommendedName>
        <fullName evidence="4">Outer membrane protein assembly factor BamB</fullName>
    </recommendedName>
</protein>
<comment type="subcellular location">
    <subcellularLocation>
        <location evidence="4">Cell outer membrane</location>
        <topology evidence="4">Lipid-anchor</topology>
    </subcellularLocation>
</comment>
<evidence type="ECO:0000256" key="4">
    <source>
        <dbReference type="HAMAP-Rule" id="MF_00923"/>
    </source>
</evidence>
<evidence type="ECO:0000313" key="6">
    <source>
        <dbReference type="EMBL" id="GGW52433.1"/>
    </source>
</evidence>
<dbReference type="NCBIfam" id="NF008351">
    <property type="entry name" value="PRK11138.1"/>
    <property type="match status" value="1"/>
</dbReference>
<dbReference type="InterPro" id="IPR017687">
    <property type="entry name" value="BamB"/>
</dbReference>
<comment type="caution">
    <text evidence="6">The sequence shown here is derived from an EMBL/GenBank/DDBJ whole genome shotgun (WGS) entry which is preliminary data.</text>
</comment>
<reference evidence="7" key="1">
    <citation type="journal article" date="2019" name="Int. J. Syst. Evol. Microbiol.">
        <title>The Global Catalogue of Microorganisms (GCM) 10K type strain sequencing project: providing services to taxonomists for standard genome sequencing and annotation.</title>
        <authorList>
            <consortium name="The Broad Institute Genomics Platform"/>
            <consortium name="The Broad Institute Genome Sequencing Center for Infectious Disease"/>
            <person name="Wu L."/>
            <person name="Ma J."/>
        </authorList>
    </citation>
    <scope>NUCLEOTIDE SEQUENCE [LARGE SCALE GENOMIC DNA]</scope>
    <source>
        <strain evidence="7">KCTC 23723</strain>
    </source>
</reference>
<dbReference type="Pfam" id="PF13360">
    <property type="entry name" value="PQQ_2"/>
    <property type="match status" value="1"/>
</dbReference>
<evidence type="ECO:0000259" key="5">
    <source>
        <dbReference type="Pfam" id="PF13360"/>
    </source>
</evidence>
<dbReference type="PANTHER" id="PTHR34512:SF30">
    <property type="entry name" value="OUTER MEMBRANE PROTEIN ASSEMBLY FACTOR BAMB"/>
    <property type="match status" value="1"/>
</dbReference>
<feature type="domain" description="Pyrrolo-quinoline quinone repeat" evidence="5">
    <location>
        <begin position="71"/>
        <end position="321"/>
    </location>
</feature>
<dbReference type="InterPro" id="IPR015943">
    <property type="entry name" value="WD40/YVTN_repeat-like_dom_sf"/>
</dbReference>
<comment type="subunit">
    <text evidence="4">Part of the Bam complex.</text>
</comment>
<evidence type="ECO:0000256" key="2">
    <source>
        <dbReference type="ARBA" id="ARBA00023136"/>
    </source>
</evidence>
<dbReference type="PROSITE" id="PS51257">
    <property type="entry name" value="PROKAR_LIPOPROTEIN"/>
    <property type="match status" value="1"/>
</dbReference>
<evidence type="ECO:0000256" key="3">
    <source>
        <dbReference type="ARBA" id="ARBA00023237"/>
    </source>
</evidence>
<dbReference type="PANTHER" id="PTHR34512">
    <property type="entry name" value="CELL SURFACE PROTEIN"/>
    <property type="match status" value="1"/>
</dbReference>
<comment type="function">
    <text evidence="4">Part of the outer membrane protein assembly complex, which is involved in assembly and insertion of beta-barrel proteins into the outer membrane.</text>
</comment>
<dbReference type="Gene3D" id="2.130.10.10">
    <property type="entry name" value="YVTN repeat-like/Quinoprotein amine dehydrogenase"/>
    <property type="match status" value="1"/>
</dbReference>
<keyword evidence="4" id="KW-0449">Lipoprotein</keyword>
<evidence type="ECO:0000313" key="7">
    <source>
        <dbReference type="Proteomes" id="UP000634667"/>
    </source>
</evidence>
<dbReference type="InterPro" id="IPR002372">
    <property type="entry name" value="PQQ_rpt_dom"/>
</dbReference>
<sequence length="395" mass="43244">MNVLLKHAGLALAALTLVACSSKEKLVLPDVENQISPKKVWDVQVGNGVAHYESGLKPLLFNDKVYMASREGLVVALDLASGKRLWTFDLRKDETLSTLQRMRQRFSSDNARIAGGIAQGYGNVYFGTENGDVVALNAETGEQVWRIQVPGEVLVSPAVGDAFVVVKLGTGTLVGLNPDNGEQRWVFENEQPPLTIRGVSEPVIDSGGVIYGTSNGRVGVLVVDRGFQAWEETIATPKGSTDLSRLVDVDAKPIVVAGNIYSIAFNGELFAMDLRSGQQIWKRDYASFRNMAVSGTVLYLVDSVGRIYAVDRRNGTELWSQTGLHKHFLTGPTVYKDYLVVGDNKGNLHWLNRSTGEFVARQSFDGSGFYREPVANSEYLVITTRDGELTLLQTP</sequence>
<dbReference type="SMART" id="SM00564">
    <property type="entry name" value="PQQ"/>
    <property type="match status" value="7"/>
</dbReference>
<dbReference type="Proteomes" id="UP000634667">
    <property type="component" value="Unassembled WGS sequence"/>
</dbReference>
<dbReference type="EMBL" id="BMYR01000002">
    <property type="protein sequence ID" value="GGW52433.1"/>
    <property type="molecule type" value="Genomic_DNA"/>
</dbReference>
<dbReference type="SUPFAM" id="SSF50998">
    <property type="entry name" value="Quinoprotein alcohol dehydrogenase-like"/>
    <property type="match status" value="1"/>
</dbReference>
<accession>A0ABQ2WHE7</accession>
<dbReference type="RefSeq" id="WP_189480283.1">
    <property type="nucleotide sequence ID" value="NZ_BMYR01000002.1"/>
</dbReference>
<dbReference type="HAMAP" id="MF_00923">
    <property type="entry name" value="OM_assembly_BamB"/>
    <property type="match status" value="1"/>
</dbReference>
<keyword evidence="1 4" id="KW-0732">Signal</keyword>
<organism evidence="6 7">
    <name type="scientific">Alishewanella tabrizica</name>
    <dbReference type="NCBI Taxonomy" id="671278"/>
    <lineage>
        <taxon>Bacteria</taxon>
        <taxon>Pseudomonadati</taxon>
        <taxon>Pseudomonadota</taxon>
        <taxon>Gammaproteobacteria</taxon>
        <taxon>Alteromonadales</taxon>
        <taxon>Alteromonadaceae</taxon>
        <taxon>Alishewanella</taxon>
    </lineage>
</organism>
<keyword evidence="3 4" id="KW-0998">Cell outer membrane</keyword>
<keyword evidence="4" id="KW-0564">Palmitate</keyword>
<comment type="similarity">
    <text evidence="4">Belongs to the BamB family.</text>
</comment>
<keyword evidence="2 4" id="KW-0472">Membrane</keyword>
<evidence type="ECO:0000256" key="1">
    <source>
        <dbReference type="ARBA" id="ARBA00022729"/>
    </source>
</evidence>
<dbReference type="InterPro" id="IPR011047">
    <property type="entry name" value="Quinoprotein_ADH-like_sf"/>
</dbReference>
<dbReference type="NCBIfam" id="TIGR03300">
    <property type="entry name" value="assembly_YfgL"/>
    <property type="match status" value="1"/>
</dbReference>
<keyword evidence="7" id="KW-1185">Reference proteome</keyword>